<proteinExistence type="inferred from homology"/>
<dbReference type="SUPFAM" id="SSF53383">
    <property type="entry name" value="PLP-dependent transferases"/>
    <property type="match status" value="1"/>
</dbReference>
<dbReference type="GO" id="GO:0003677">
    <property type="term" value="F:DNA binding"/>
    <property type="evidence" value="ECO:0007669"/>
    <property type="project" value="UniProtKB-KW"/>
</dbReference>
<dbReference type="GO" id="GO:0030170">
    <property type="term" value="F:pyridoxal phosphate binding"/>
    <property type="evidence" value="ECO:0007669"/>
    <property type="project" value="InterPro"/>
</dbReference>
<dbReference type="GO" id="GO:0008483">
    <property type="term" value="F:transaminase activity"/>
    <property type="evidence" value="ECO:0007669"/>
    <property type="project" value="UniProtKB-KW"/>
</dbReference>
<dbReference type="PROSITE" id="PS50949">
    <property type="entry name" value="HTH_GNTR"/>
    <property type="match status" value="1"/>
</dbReference>
<dbReference type="Pfam" id="PF00392">
    <property type="entry name" value="GntR"/>
    <property type="match status" value="1"/>
</dbReference>
<dbReference type="RefSeq" id="WP_368499389.1">
    <property type="nucleotide sequence ID" value="NZ_CP162511.1"/>
</dbReference>
<dbReference type="InterPro" id="IPR000524">
    <property type="entry name" value="Tscrpt_reg_HTH_GntR"/>
</dbReference>
<keyword evidence="2" id="KW-0663">Pyridoxal phosphate</keyword>
<organism evidence="7">
    <name type="scientific">Herbiconiux sp. A18JL235</name>
    <dbReference type="NCBI Taxonomy" id="3152363"/>
    <lineage>
        <taxon>Bacteria</taxon>
        <taxon>Bacillati</taxon>
        <taxon>Actinomycetota</taxon>
        <taxon>Actinomycetes</taxon>
        <taxon>Micrococcales</taxon>
        <taxon>Microbacteriaceae</taxon>
        <taxon>Herbiconiux</taxon>
    </lineage>
</organism>
<accession>A0AB39BKS7</accession>
<evidence type="ECO:0000256" key="4">
    <source>
        <dbReference type="ARBA" id="ARBA00023125"/>
    </source>
</evidence>
<dbReference type="EMBL" id="CP162511">
    <property type="protein sequence ID" value="XDI07013.1"/>
    <property type="molecule type" value="Genomic_DNA"/>
</dbReference>
<evidence type="ECO:0000259" key="6">
    <source>
        <dbReference type="PROSITE" id="PS50949"/>
    </source>
</evidence>
<dbReference type="Gene3D" id="3.40.640.10">
    <property type="entry name" value="Type I PLP-dependent aspartate aminotransferase-like (Major domain)"/>
    <property type="match status" value="1"/>
</dbReference>
<sequence length="443" mass="46213">MERLGDRTAAGVAAAVESLIVSGELEQGVRLPTVREFAGVADSSIGTVLAAWNLLRERGLIETHRRGGTTVLGAAPAPEAPPFPGWAAVDLAQSAPDIALQPELGEALLASLGDKDLNVFGREHMTERLRAAVEPSWPFAPESWTTAGGGTEALLLATAAAAPRGSLVAVDEPLSPGFLDTLRDLDLTPIAVAADEDGPLPDALAGALAAGAVAFVFQPGAPFADRYTVTAERAAELASVIERQAADTAFWVVEDDSIGPLAGSEPPSLGAVLPERVIRIRSYCKAFGIDVRTSVLGGARELVDRSIRLRSFGVGSNSRILQNTLAHLVESHAAARSVATARAAYASRRMALLSALRREGAVARSGEQSLVVWVEVADEATAAVALAREGMYVGLGSKSFAGAVPVPLLRISVTQLPDDEERVGELARAVARAARGGAREFFD</sequence>
<dbReference type="InterPro" id="IPR004839">
    <property type="entry name" value="Aminotransferase_I/II_large"/>
</dbReference>
<name>A0AB39BKS7_9MICO</name>
<keyword evidence="7" id="KW-0808">Transferase</keyword>
<protein>
    <submittedName>
        <fullName evidence="7">Aminotransferase class I/II-fold pyridoxal phosphate-dependent enzyme</fullName>
    </submittedName>
</protein>
<keyword evidence="4" id="KW-0238">DNA-binding</keyword>
<dbReference type="PANTHER" id="PTHR46577">
    <property type="entry name" value="HTH-TYPE TRANSCRIPTIONAL REGULATORY PROTEIN GABR"/>
    <property type="match status" value="1"/>
</dbReference>
<keyword evidence="3" id="KW-0805">Transcription regulation</keyword>
<dbReference type="InterPro" id="IPR036390">
    <property type="entry name" value="WH_DNA-bd_sf"/>
</dbReference>
<gene>
    <name evidence="7" type="ORF">ABFY20_07915</name>
</gene>
<evidence type="ECO:0000256" key="3">
    <source>
        <dbReference type="ARBA" id="ARBA00023015"/>
    </source>
</evidence>
<evidence type="ECO:0000256" key="5">
    <source>
        <dbReference type="ARBA" id="ARBA00023163"/>
    </source>
</evidence>
<dbReference type="Pfam" id="PF00155">
    <property type="entry name" value="Aminotran_1_2"/>
    <property type="match status" value="1"/>
</dbReference>
<reference evidence="7" key="1">
    <citation type="submission" date="2024-05" db="EMBL/GenBank/DDBJ databases">
        <title>Herbiconiux sp. A18JL235.</title>
        <authorList>
            <person name="Zhang G."/>
        </authorList>
    </citation>
    <scope>NUCLEOTIDE SEQUENCE</scope>
    <source>
        <strain evidence="7">A18JL235</strain>
    </source>
</reference>
<dbReference type="SMART" id="SM00345">
    <property type="entry name" value="HTH_GNTR"/>
    <property type="match status" value="1"/>
</dbReference>
<feature type="domain" description="HTH gntR-type" evidence="6">
    <location>
        <begin position="6"/>
        <end position="74"/>
    </location>
</feature>
<dbReference type="InterPro" id="IPR015424">
    <property type="entry name" value="PyrdxlP-dep_Trfase"/>
</dbReference>
<dbReference type="PANTHER" id="PTHR46577:SF1">
    <property type="entry name" value="HTH-TYPE TRANSCRIPTIONAL REGULATORY PROTEIN GABR"/>
    <property type="match status" value="1"/>
</dbReference>
<keyword evidence="7" id="KW-0032">Aminotransferase</keyword>
<evidence type="ECO:0000256" key="2">
    <source>
        <dbReference type="ARBA" id="ARBA00022898"/>
    </source>
</evidence>
<dbReference type="SUPFAM" id="SSF46785">
    <property type="entry name" value="Winged helix' DNA-binding domain"/>
    <property type="match status" value="1"/>
</dbReference>
<evidence type="ECO:0000256" key="1">
    <source>
        <dbReference type="ARBA" id="ARBA00005384"/>
    </source>
</evidence>
<dbReference type="AlphaFoldDB" id="A0AB39BKS7"/>
<keyword evidence="5" id="KW-0804">Transcription</keyword>
<evidence type="ECO:0000313" key="7">
    <source>
        <dbReference type="EMBL" id="XDI07013.1"/>
    </source>
</evidence>
<dbReference type="Gene3D" id="1.10.10.10">
    <property type="entry name" value="Winged helix-like DNA-binding domain superfamily/Winged helix DNA-binding domain"/>
    <property type="match status" value="1"/>
</dbReference>
<dbReference type="InterPro" id="IPR051446">
    <property type="entry name" value="HTH_trans_reg/aminotransferase"/>
</dbReference>
<dbReference type="InterPro" id="IPR015421">
    <property type="entry name" value="PyrdxlP-dep_Trfase_major"/>
</dbReference>
<comment type="similarity">
    <text evidence="1">In the C-terminal section; belongs to the class-I pyridoxal-phosphate-dependent aminotransferase family.</text>
</comment>
<dbReference type="InterPro" id="IPR036388">
    <property type="entry name" value="WH-like_DNA-bd_sf"/>
</dbReference>
<dbReference type="GO" id="GO:0003700">
    <property type="term" value="F:DNA-binding transcription factor activity"/>
    <property type="evidence" value="ECO:0007669"/>
    <property type="project" value="InterPro"/>
</dbReference>